<evidence type="ECO:0000256" key="6">
    <source>
        <dbReference type="ARBA" id="ARBA00023136"/>
    </source>
</evidence>
<dbReference type="RefSeq" id="XP_013755702.1">
    <property type="nucleotide sequence ID" value="XM_013900248.1"/>
</dbReference>
<dbReference type="PANTHER" id="PTHR11827">
    <property type="entry name" value="SOLUTE CARRIER FAMILY 12, CATION COTRANSPORTERS"/>
    <property type="match status" value="1"/>
</dbReference>
<feature type="domain" description="Amino acid permease/ SLC12A" evidence="8">
    <location>
        <begin position="55"/>
        <end position="519"/>
    </location>
</feature>
<keyword evidence="5 7" id="KW-1133">Transmembrane helix</keyword>
<feature type="transmembrane region" description="Helical" evidence="7">
    <location>
        <begin position="438"/>
        <end position="454"/>
    </location>
</feature>
<dbReference type="InterPro" id="IPR018491">
    <property type="entry name" value="SLC12_C"/>
</dbReference>
<evidence type="ECO:0000256" key="3">
    <source>
        <dbReference type="ARBA" id="ARBA00022448"/>
    </source>
</evidence>
<evidence type="ECO:0000313" key="11">
    <source>
        <dbReference type="Proteomes" id="UP000054408"/>
    </source>
</evidence>
<keyword evidence="3" id="KW-0813">Transport</keyword>
<sequence length="889" mass="95225">MLGGGASESSQLLPVAAARTSVQAASSGLGLGHDDGSHGGGVEHNQLGTINGAYVPVLLNVMGVILFLRLSWGVGQLGVLGMLAFFVIAETQAILTVLSLSAIVSNGNMRGGGPYYMISRNLGPELGGAVGTLFYSAYAVGATFYVIGLATAVKDTFFKDSTQPHLLLMLGTIGLFVILLVALGGAEFFTKINVLLFMVQFGSIAVGMVAMMMPGKKTLEHGGEYLGPSTTTLRANLKPDYTYDSGCGGMCNFATVMSLIWASASGLSEGANLSGDLKDPAKSIPLGTLGAVATSIIIYLTMVIQFGAAFPRKTLQENTNAFQDACFSQYIVVVGVIISTASSALGALFGGSRLLQAIAVDELFPIKFFSKGSRKGNEPRRAVLFTWFVAQCGLFIGDLDAVAPIITAFFCLSYAFINISCFLMAVSGTINFRPRFKYYSWHLSLFGGVLNVIVMFYLNYWYATASIGAMILILVYLMYKAPQTEWGDVRQAIIFHQVRKYLLQLDTRTTHGKLWRPSLLLYVDNLDGPLVSFCNSLKKGGVYILGTVVLGEYARHAAEVKEIKGAWLRFIDQTGIKAFPQICNAPSARLGYQSLLQMSGLGAMTPNTVVLPMYDESAREEGFAAGTIGGAGSAGRSLTAFYCRSMVALAHERWESSFLNTAVESEAEYVGMLHDILCEDKNMVVAQNFDLLDEAAVASKTMTIDVWMTQPHASEVWASFAQESLFMLQMAHILVAKKHTAIRVMRVVEPGTDVAAERARVAELVAESRIDIHSINIVVFDPTDVVQTSDAAAAARKRMVAEDALVSFDVLALLNAAMRAHSKGANDGGSTYLCFAPLPSLPSLSPDSEASEADIATAYLESMRVLTEGLPATALVATGGSESIMSRDI</sequence>
<feature type="transmembrane region" description="Helical" evidence="7">
    <location>
        <begin position="286"/>
        <end position="310"/>
    </location>
</feature>
<reference evidence="10 11" key="1">
    <citation type="submission" date="2010-05" db="EMBL/GenBank/DDBJ databases">
        <title>The Genome Sequence of Thecamonas trahens ATCC 50062.</title>
        <authorList>
            <consortium name="The Broad Institute Genome Sequencing Platform"/>
            <person name="Russ C."/>
            <person name="Cuomo C."/>
            <person name="Shea T."/>
            <person name="Young S.K."/>
            <person name="Zeng Q."/>
            <person name="Koehrsen M."/>
            <person name="Haas B."/>
            <person name="Borodovsky M."/>
            <person name="Guigo R."/>
            <person name="Alvarado L."/>
            <person name="Berlin A."/>
            <person name="Bochicchio J."/>
            <person name="Borenstein D."/>
            <person name="Chapman S."/>
            <person name="Chen Z."/>
            <person name="Freedman E."/>
            <person name="Gellesch M."/>
            <person name="Goldberg J."/>
            <person name="Griggs A."/>
            <person name="Gujja S."/>
            <person name="Heilman E."/>
            <person name="Heiman D."/>
            <person name="Hepburn T."/>
            <person name="Howarth C."/>
            <person name="Jen D."/>
            <person name="Larson L."/>
            <person name="Mehta T."/>
            <person name="Park D."/>
            <person name="Pearson M."/>
            <person name="Roberts A."/>
            <person name="Saif S."/>
            <person name="Shenoy N."/>
            <person name="Sisk P."/>
            <person name="Stolte C."/>
            <person name="Sykes S."/>
            <person name="Thomson T."/>
            <person name="Walk T."/>
            <person name="White J."/>
            <person name="Yandava C."/>
            <person name="Burger G."/>
            <person name="Gray M.W."/>
            <person name="Holland P.W.H."/>
            <person name="King N."/>
            <person name="Lang F.B.F."/>
            <person name="Roger A.J."/>
            <person name="Ruiz-Trillo I."/>
            <person name="Lander E."/>
            <person name="Nusbaum C."/>
        </authorList>
    </citation>
    <scope>NUCLEOTIDE SEQUENCE [LARGE SCALE GENOMIC DNA]</scope>
    <source>
        <strain evidence="10 11">ATCC 50062</strain>
    </source>
</reference>
<feature type="transmembrane region" description="Helical" evidence="7">
    <location>
        <begin position="192"/>
        <end position="211"/>
    </location>
</feature>
<evidence type="ECO:0000256" key="4">
    <source>
        <dbReference type="ARBA" id="ARBA00022692"/>
    </source>
</evidence>
<comment type="subcellular location">
    <subcellularLocation>
        <location evidence="1">Membrane</location>
        <topology evidence="1">Multi-pass membrane protein</topology>
    </subcellularLocation>
</comment>
<evidence type="ECO:0000256" key="1">
    <source>
        <dbReference type="ARBA" id="ARBA00004141"/>
    </source>
</evidence>
<dbReference type="GO" id="GO:0055075">
    <property type="term" value="P:potassium ion homeostasis"/>
    <property type="evidence" value="ECO:0007669"/>
    <property type="project" value="TreeGrafter"/>
</dbReference>
<dbReference type="Pfam" id="PF03522">
    <property type="entry name" value="SLC12"/>
    <property type="match status" value="1"/>
</dbReference>
<evidence type="ECO:0000313" key="10">
    <source>
        <dbReference type="EMBL" id="KNC51837.1"/>
    </source>
</evidence>
<feature type="domain" description="SLC12A transporter C-terminal" evidence="9">
    <location>
        <begin position="529"/>
        <end position="611"/>
    </location>
</feature>
<name>A0A0L0DHP7_THETB</name>
<dbReference type="GeneID" id="25566738"/>
<evidence type="ECO:0000256" key="5">
    <source>
        <dbReference type="ARBA" id="ARBA00022989"/>
    </source>
</evidence>
<gene>
    <name evidence="10" type="ORF">AMSG_07924</name>
</gene>
<feature type="transmembrane region" description="Helical" evidence="7">
    <location>
        <begin position="405"/>
        <end position="426"/>
    </location>
</feature>
<dbReference type="OrthoDB" id="2020542at2759"/>
<organism evidence="10 11">
    <name type="scientific">Thecamonas trahens ATCC 50062</name>
    <dbReference type="NCBI Taxonomy" id="461836"/>
    <lineage>
        <taxon>Eukaryota</taxon>
        <taxon>Apusozoa</taxon>
        <taxon>Apusomonadida</taxon>
        <taxon>Apusomonadidae</taxon>
        <taxon>Thecamonas</taxon>
    </lineage>
</organism>
<evidence type="ECO:0000259" key="8">
    <source>
        <dbReference type="Pfam" id="PF00324"/>
    </source>
</evidence>
<feature type="transmembrane region" description="Helical" evidence="7">
    <location>
        <begin position="53"/>
        <end position="72"/>
    </location>
</feature>
<protein>
    <submittedName>
        <fullName evidence="10">Amino acid permease</fullName>
    </submittedName>
</protein>
<evidence type="ECO:0000256" key="7">
    <source>
        <dbReference type="SAM" id="Phobius"/>
    </source>
</evidence>
<accession>A0A0L0DHP7</accession>
<dbReference type="GO" id="GO:0006884">
    <property type="term" value="P:cell volume homeostasis"/>
    <property type="evidence" value="ECO:0007669"/>
    <property type="project" value="TreeGrafter"/>
</dbReference>
<dbReference type="Gene3D" id="1.20.1740.10">
    <property type="entry name" value="Amino acid/polyamine transporter I"/>
    <property type="match status" value="1"/>
</dbReference>
<feature type="transmembrane region" description="Helical" evidence="7">
    <location>
        <begin position="133"/>
        <end position="153"/>
    </location>
</feature>
<comment type="similarity">
    <text evidence="2">Belongs to the SLC12A transporter family.</text>
</comment>
<evidence type="ECO:0000259" key="9">
    <source>
        <dbReference type="Pfam" id="PF03522"/>
    </source>
</evidence>
<keyword evidence="11" id="KW-1185">Reference proteome</keyword>
<dbReference type="PANTHER" id="PTHR11827:SF72">
    <property type="entry name" value="GH08340P"/>
    <property type="match status" value="1"/>
</dbReference>
<dbReference type="Proteomes" id="UP000054408">
    <property type="component" value="Unassembled WGS sequence"/>
</dbReference>
<dbReference type="GO" id="GO:0055064">
    <property type="term" value="P:chloride ion homeostasis"/>
    <property type="evidence" value="ECO:0007669"/>
    <property type="project" value="TreeGrafter"/>
</dbReference>
<feature type="transmembrane region" description="Helical" evidence="7">
    <location>
        <begin position="330"/>
        <end position="349"/>
    </location>
</feature>
<proteinExistence type="inferred from homology"/>
<dbReference type="Pfam" id="PF00324">
    <property type="entry name" value="AA_permease"/>
    <property type="match status" value="1"/>
</dbReference>
<dbReference type="GO" id="GO:0016020">
    <property type="term" value="C:membrane"/>
    <property type="evidence" value="ECO:0007669"/>
    <property type="project" value="UniProtKB-SubCell"/>
</dbReference>
<dbReference type="InterPro" id="IPR004841">
    <property type="entry name" value="AA-permease/SLC12A_dom"/>
</dbReference>
<dbReference type="InterPro" id="IPR004842">
    <property type="entry name" value="SLC12A_fam"/>
</dbReference>
<dbReference type="FunFam" id="1.20.1740.10:FF:000013">
    <property type="entry name" value="Solute carrier family 12 member"/>
    <property type="match status" value="1"/>
</dbReference>
<evidence type="ECO:0000256" key="2">
    <source>
        <dbReference type="ARBA" id="ARBA00010593"/>
    </source>
</evidence>
<dbReference type="GO" id="GO:0015379">
    <property type="term" value="F:potassium:chloride symporter activity"/>
    <property type="evidence" value="ECO:0007669"/>
    <property type="project" value="TreeGrafter"/>
</dbReference>
<feature type="transmembrane region" description="Helical" evidence="7">
    <location>
        <begin position="165"/>
        <end position="186"/>
    </location>
</feature>
<keyword evidence="6 7" id="KW-0472">Membrane</keyword>
<keyword evidence="4 7" id="KW-0812">Transmembrane</keyword>
<dbReference type="eggNOG" id="KOG1288">
    <property type="taxonomic scope" value="Eukaryota"/>
</dbReference>
<feature type="transmembrane region" description="Helical" evidence="7">
    <location>
        <begin position="79"/>
        <end position="104"/>
    </location>
</feature>
<dbReference type="STRING" id="461836.A0A0L0DHP7"/>
<dbReference type="OMA" id="CYDSWLS"/>
<dbReference type="AlphaFoldDB" id="A0A0L0DHP7"/>
<dbReference type="EMBL" id="GL349470">
    <property type="protein sequence ID" value="KNC51837.1"/>
    <property type="molecule type" value="Genomic_DNA"/>
</dbReference>